<keyword evidence="4 9" id="KW-0808">Transferase</keyword>
<dbReference type="EMBL" id="JTCM02000071">
    <property type="protein sequence ID" value="NEU75492.1"/>
    <property type="molecule type" value="Genomic_DNA"/>
</dbReference>
<dbReference type="InterPro" id="IPR036901">
    <property type="entry name" value="Asp/Orn_carbamoylTrfase_sf"/>
</dbReference>
<dbReference type="UniPathway" id="UPA00070">
    <property type="reaction ID" value="UER00116"/>
</dbReference>
<dbReference type="Gene3D" id="3.40.50.1370">
    <property type="entry name" value="Aspartate/ornithine carbamoyltransferase"/>
    <property type="match status" value="2"/>
</dbReference>
<comment type="function">
    <text evidence="6">Catalyzes the condensation of carbamoyl phosphate and aspartate to form carbamoyl aspartate and inorganic phosphate, the committed step in the de novo pyrimidine nucleotide biosynthesis pathway.</text>
</comment>
<feature type="domain" description="Aspartate/ornithine carbamoyltransferase carbamoyl-P binding" evidence="11">
    <location>
        <begin position="12"/>
        <end position="157"/>
    </location>
</feature>
<evidence type="ECO:0000256" key="8">
    <source>
        <dbReference type="NCBIfam" id="TIGR00670"/>
    </source>
</evidence>
<sequence>MHIIRASLKGHHLLSIRDLTTKDIKSIFSLTSDMEKIVRDRRCIDFLHGKIMATIFFQPSTRTRLSFESAMFRLGGSVLTFGNPEATRAGTKCGETLADTARVINNYADLVVIRHPLVGSANSFAQYADVPVINGGDGEGPGSEHPTQALIDLYTISKVFGQINGITMLIVGGMQIRVGHSLLLAIARFFHVRILIHCPDSLWLSKDEEAELRMLGLNYHRVESMEEALLEADVIYHNGWKESTPEPIPDEYQITAAKLTRVPKHAIVMDALPRTGAISPDVDTTPYACYFKQASNGVPIRMALLAHLLG</sequence>
<accession>A0A846HDL4</accession>
<dbReference type="InterPro" id="IPR002082">
    <property type="entry name" value="Asp_carbamoyltransf"/>
</dbReference>
<dbReference type="Proteomes" id="UP000031549">
    <property type="component" value="Unassembled WGS sequence"/>
</dbReference>
<evidence type="ECO:0000256" key="1">
    <source>
        <dbReference type="ARBA" id="ARBA00004852"/>
    </source>
</evidence>
<evidence type="ECO:0000256" key="2">
    <source>
        <dbReference type="ARBA" id="ARBA00008896"/>
    </source>
</evidence>
<evidence type="ECO:0000259" key="11">
    <source>
        <dbReference type="Pfam" id="PF02729"/>
    </source>
</evidence>
<feature type="domain" description="Aspartate/ornithine carbamoyltransferase Asp/Orn-binding" evidence="10">
    <location>
        <begin position="165"/>
        <end position="307"/>
    </location>
</feature>
<dbReference type="Pfam" id="PF02729">
    <property type="entry name" value="OTCace_N"/>
    <property type="match status" value="1"/>
</dbReference>
<dbReference type="Pfam" id="PF00185">
    <property type="entry name" value="OTCace"/>
    <property type="match status" value="1"/>
</dbReference>
<evidence type="ECO:0000313" key="13">
    <source>
        <dbReference type="Proteomes" id="UP000031549"/>
    </source>
</evidence>
<dbReference type="GO" id="GO:0006520">
    <property type="term" value="P:amino acid metabolic process"/>
    <property type="evidence" value="ECO:0007669"/>
    <property type="project" value="InterPro"/>
</dbReference>
<dbReference type="InterPro" id="IPR006132">
    <property type="entry name" value="Asp/Orn_carbamoyltranf_P-bd"/>
</dbReference>
<comment type="pathway">
    <text evidence="1">Pyrimidine metabolism; UMP biosynthesis via de novo pathway; (S)-dihydroorotate from bicarbonate: step 2/3.</text>
</comment>
<evidence type="ECO:0000256" key="9">
    <source>
        <dbReference type="RuleBase" id="RU003634"/>
    </source>
</evidence>
<reference evidence="12 13" key="1">
    <citation type="journal article" date="2015" name="Genome Announc.">
        <title>Draft Genome Sequence of Cyanobacterium Hassallia byssoidea Strain VB512170, Isolated from Monuments in India.</title>
        <authorList>
            <person name="Singh D."/>
            <person name="Chandrababunaidu M.M."/>
            <person name="Panda A."/>
            <person name="Sen D."/>
            <person name="Bhattacharyya S."/>
            <person name="Adhikary S.P."/>
            <person name="Tripathy S."/>
        </authorList>
    </citation>
    <scope>NUCLEOTIDE SEQUENCE [LARGE SCALE GENOMIC DNA]</scope>
    <source>
        <strain evidence="12 13">VB512170</strain>
    </source>
</reference>
<evidence type="ECO:0000313" key="12">
    <source>
        <dbReference type="EMBL" id="NEU75492.1"/>
    </source>
</evidence>
<dbReference type="GO" id="GO:0044205">
    <property type="term" value="P:'de novo' UMP biosynthetic process"/>
    <property type="evidence" value="ECO:0007669"/>
    <property type="project" value="UniProtKB-UniPathway"/>
</dbReference>
<dbReference type="AlphaFoldDB" id="A0A846HDL4"/>
<evidence type="ECO:0000256" key="7">
    <source>
        <dbReference type="ARBA" id="ARBA00048859"/>
    </source>
</evidence>
<dbReference type="PRINTS" id="PR00101">
    <property type="entry name" value="ATCASE"/>
</dbReference>
<name>A0A846HDL4_9CYAN</name>
<comment type="caution">
    <text evidence="12">The sequence shown here is derived from an EMBL/GenBank/DDBJ whole genome shotgun (WGS) entry which is preliminary data.</text>
</comment>
<dbReference type="PRINTS" id="PR00100">
    <property type="entry name" value="AOTCASE"/>
</dbReference>
<dbReference type="InterPro" id="IPR006130">
    <property type="entry name" value="Asp/Orn_carbamoylTrfase"/>
</dbReference>
<dbReference type="GO" id="GO:0006207">
    <property type="term" value="P:'de novo' pyrimidine nucleobase biosynthetic process"/>
    <property type="evidence" value="ECO:0007669"/>
    <property type="project" value="InterPro"/>
</dbReference>
<evidence type="ECO:0000256" key="5">
    <source>
        <dbReference type="ARBA" id="ARBA00022975"/>
    </source>
</evidence>
<dbReference type="GO" id="GO:0016597">
    <property type="term" value="F:amino acid binding"/>
    <property type="evidence" value="ECO:0007669"/>
    <property type="project" value="InterPro"/>
</dbReference>
<dbReference type="SUPFAM" id="SSF53671">
    <property type="entry name" value="Aspartate/ornithine carbamoyltransferase"/>
    <property type="match status" value="1"/>
</dbReference>
<dbReference type="NCBIfam" id="TIGR00670">
    <property type="entry name" value="asp_carb_tr"/>
    <property type="match status" value="1"/>
</dbReference>
<evidence type="ECO:0000259" key="10">
    <source>
        <dbReference type="Pfam" id="PF00185"/>
    </source>
</evidence>
<keyword evidence="5" id="KW-0665">Pyrimidine biosynthesis</keyword>
<dbReference type="PANTHER" id="PTHR45753">
    <property type="entry name" value="ORNITHINE CARBAMOYLTRANSFERASE, MITOCHONDRIAL"/>
    <property type="match status" value="1"/>
</dbReference>
<comment type="catalytic activity">
    <reaction evidence="7">
        <text>carbamoyl phosphate + L-aspartate = N-carbamoyl-L-aspartate + phosphate + H(+)</text>
        <dbReference type="Rhea" id="RHEA:20013"/>
        <dbReference type="ChEBI" id="CHEBI:15378"/>
        <dbReference type="ChEBI" id="CHEBI:29991"/>
        <dbReference type="ChEBI" id="CHEBI:32814"/>
        <dbReference type="ChEBI" id="CHEBI:43474"/>
        <dbReference type="ChEBI" id="CHEBI:58228"/>
        <dbReference type="EC" id="2.1.3.2"/>
    </reaction>
</comment>
<protein>
    <recommendedName>
        <fullName evidence="3 8">Aspartate carbamoyltransferase</fullName>
        <ecNumber evidence="3 8">2.1.3.2</ecNumber>
    </recommendedName>
</protein>
<proteinExistence type="inferred from homology"/>
<evidence type="ECO:0000256" key="6">
    <source>
        <dbReference type="ARBA" id="ARBA00043884"/>
    </source>
</evidence>
<organism evidence="12 13">
    <name type="scientific">Hassallia byssoidea VB512170</name>
    <dbReference type="NCBI Taxonomy" id="1304833"/>
    <lineage>
        <taxon>Bacteria</taxon>
        <taxon>Bacillati</taxon>
        <taxon>Cyanobacteriota</taxon>
        <taxon>Cyanophyceae</taxon>
        <taxon>Nostocales</taxon>
        <taxon>Tolypothrichaceae</taxon>
        <taxon>Hassallia</taxon>
    </lineage>
</organism>
<gene>
    <name evidence="12" type="primary">pyrB</name>
    <name evidence="12" type="ORF">PI95_023770</name>
</gene>
<keyword evidence="13" id="KW-1185">Reference proteome</keyword>
<dbReference type="PANTHER" id="PTHR45753:SF6">
    <property type="entry name" value="ASPARTATE CARBAMOYLTRANSFERASE"/>
    <property type="match status" value="1"/>
</dbReference>
<comment type="similarity">
    <text evidence="2">Belongs to the aspartate/ornithine carbamoyltransferase superfamily. ATCase family.</text>
</comment>
<dbReference type="EC" id="2.1.3.2" evidence="3 8"/>
<evidence type="ECO:0000256" key="3">
    <source>
        <dbReference type="ARBA" id="ARBA00013008"/>
    </source>
</evidence>
<dbReference type="RefSeq" id="WP_039739800.1">
    <property type="nucleotide sequence ID" value="NZ_JTCM02000071.1"/>
</dbReference>
<evidence type="ECO:0000256" key="4">
    <source>
        <dbReference type="ARBA" id="ARBA00022679"/>
    </source>
</evidence>
<dbReference type="GO" id="GO:0004070">
    <property type="term" value="F:aspartate carbamoyltransferase activity"/>
    <property type="evidence" value="ECO:0007669"/>
    <property type="project" value="UniProtKB-UniRule"/>
</dbReference>
<dbReference type="InterPro" id="IPR006131">
    <property type="entry name" value="Asp_carbamoyltransf_Asp/Orn-bd"/>
</dbReference>